<feature type="domain" description="ABC transporter" evidence="6">
    <location>
        <begin position="6"/>
        <end position="256"/>
    </location>
</feature>
<dbReference type="RefSeq" id="WP_110032869.1">
    <property type="nucleotide sequence ID" value="NZ_QGTR01000003.1"/>
</dbReference>
<dbReference type="PANTHER" id="PTHR43776:SF8">
    <property type="entry name" value="ABC TRANSPORTER, ATP-BINDING PROTEIN"/>
    <property type="match status" value="1"/>
</dbReference>
<evidence type="ECO:0000313" key="7">
    <source>
        <dbReference type="EMBL" id="PWW00306.1"/>
    </source>
</evidence>
<dbReference type="GO" id="GO:0005524">
    <property type="term" value="F:ATP binding"/>
    <property type="evidence" value="ECO:0007669"/>
    <property type="project" value="UniProtKB-KW"/>
</dbReference>
<sequence length="338" mass="37256">MSEPLLSVKNLKKFFQVRKGFPNPKTVTVRALDGISFEVQRGQAFALVGESGCGKSTAGRTILRLLEPDEGTIEFDGQDIGKADAKQMRALRKRAQIIFQDPFSSLNPRMRVGTALAEPLLVHGLMGKKEADERVRDLLEEVGLPRDAGVRFPHEFSGGQRQRLGIARALTLNPELIIADEPVSALDVSIQSQILTLLRDLQQRLNLSFIFISHDLGVVRYFCQVMAVMYLGKIIEKGPVPKIFDEPLHPYTVMLRDASPVPDPTARKAFERIEGEVPSAVNPPSGCHFHPRCPHVMDVCRKVYPDFIAVDAERSVACHLYADGRGGLPVAETAAAIG</sequence>
<dbReference type="InterPro" id="IPR027417">
    <property type="entry name" value="P-loop_NTPase"/>
</dbReference>
<dbReference type="NCBIfam" id="TIGR01727">
    <property type="entry name" value="oligo_HPY"/>
    <property type="match status" value="1"/>
</dbReference>
<dbReference type="SMART" id="SM00382">
    <property type="entry name" value="AAA"/>
    <property type="match status" value="1"/>
</dbReference>
<dbReference type="InterPro" id="IPR013563">
    <property type="entry name" value="Oligopep_ABC_C"/>
</dbReference>
<dbReference type="InterPro" id="IPR050319">
    <property type="entry name" value="ABC_transp_ATP-bind"/>
</dbReference>
<dbReference type="PROSITE" id="PS50893">
    <property type="entry name" value="ABC_TRANSPORTER_2"/>
    <property type="match status" value="1"/>
</dbReference>
<keyword evidence="8" id="KW-1185">Reference proteome</keyword>
<dbReference type="OrthoDB" id="9815712at2"/>
<reference evidence="7 8" key="1">
    <citation type="submission" date="2018-05" db="EMBL/GenBank/DDBJ databases">
        <title>Genomic Encyclopedia of Type Strains, Phase IV (KMG-IV): sequencing the most valuable type-strain genomes for metagenomic binning, comparative biology and taxonomic classification.</title>
        <authorList>
            <person name="Goeker M."/>
        </authorList>
    </citation>
    <scope>NUCLEOTIDE SEQUENCE [LARGE SCALE GENOMIC DNA]</scope>
    <source>
        <strain evidence="7 8">DSM 16791</strain>
    </source>
</reference>
<dbReference type="FunFam" id="3.40.50.300:FF:000016">
    <property type="entry name" value="Oligopeptide ABC transporter ATP-binding component"/>
    <property type="match status" value="1"/>
</dbReference>
<evidence type="ECO:0000256" key="1">
    <source>
        <dbReference type="ARBA" id="ARBA00004417"/>
    </source>
</evidence>
<dbReference type="Pfam" id="PF00005">
    <property type="entry name" value="ABC_tran"/>
    <property type="match status" value="1"/>
</dbReference>
<dbReference type="PROSITE" id="PS00211">
    <property type="entry name" value="ABC_TRANSPORTER_1"/>
    <property type="match status" value="1"/>
</dbReference>
<evidence type="ECO:0000313" key="8">
    <source>
        <dbReference type="Proteomes" id="UP000246352"/>
    </source>
</evidence>
<evidence type="ECO:0000259" key="6">
    <source>
        <dbReference type="PROSITE" id="PS50893"/>
    </source>
</evidence>
<dbReference type="GO" id="GO:0016887">
    <property type="term" value="F:ATP hydrolysis activity"/>
    <property type="evidence" value="ECO:0007669"/>
    <property type="project" value="InterPro"/>
</dbReference>
<dbReference type="SUPFAM" id="SSF52540">
    <property type="entry name" value="P-loop containing nucleoside triphosphate hydrolases"/>
    <property type="match status" value="1"/>
</dbReference>
<keyword evidence="5 7" id="KW-0067">ATP-binding</keyword>
<evidence type="ECO:0000256" key="5">
    <source>
        <dbReference type="ARBA" id="ARBA00022840"/>
    </source>
</evidence>
<dbReference type="PANTHER" id="PTHR43776">
    <property type="entry name" value="TRANSPORT ATP-BINDING PROTEIN"/>
    <property type="match status" value="1"/>
</dbReference>
<dbReference type="GO" id="GO:0055085">
    <property type="term" value="P:transmembrane transport"/>
    <property type="evidence" value="ECO:0007669"/>
    <property type="project" value="UniProtKB-ARBA"/>
</dbReference>
<evidence type="ECO:0000256" key="3">
    <source>
        <dbReference type="ARBA" id="ARBA00022448"/>
    </source>
</evidence>
<dbReference type="Proteomes" id="UP000246352">
    <property type="component" value="Unassembled WGS sequence"/>
</dbReference>
<name>A0A317PKA7_9HYPH</name>
<comment type="caution">
    <text evidence="7">The sequence shown here is derived from an EMBL/GenBank/DDBJ whole genome shotgun (WGS) entry which is preliminary data.</text>
</comment>
<dbReference type="InterPro" id="IPR003593">
    <property type="entry name" value="AAA+_ATPase"/>
</dbReference>
<dbReference type="GO" id="GO:0015833">
    <property type="term" value="P:peptide transport"/>
    <property type="evidence" value="ECO:0007669"/>
    <property type="project" value="InterPro"/>
</dbReference>
<accession>A0A317PKA7</accession>
<dbReference type="Gene3D" id="3.40.50.300">
    <property type="entry name" value="P-loop containing nucleotide triphosphate hydrolases"/>
    <property type="match status" value="1"/>
</dbReference>
<dbReference type="GO" id="GO:0005886">
    <property type="term" value="C:plasma membrane"/>
    <property type="evidence" value="ECO:0007669"/>
    <property type="project" value="UniProtKB-SubCell"/>
</dbReference>
<keyword evidence="3" id="KW-0813">Transport</keyword>
<dbReference type="Pfam" id="PF08352">
    <property type="entry name" value="oligo_HPY"/>
    <property type="match status" value="1"/>
</dbReference>
<evidence type="ECO:0000256" key="4">
    <source>
        <dbReference type="ARBA" id="ARBA00022741"/>
    </source>
</evidence>
<proteinExistence type="inferred from homology"/>
<evidence type="ECO:0000256" key="2">
    <source>
        <dbReference type="ARBA" id="ARBA00005417"/>
    </source>
</evidence>
<protein>
    <submittedName>
        <fullName evidence="7">Peptide/nickel transport system ATP-binding protein</fullName>
    </submittedName>
</protein>
<dbReference type="EMBL" id="QGTR01000003">
    <property type="protein sequence ID" value="PWW00306.1"/>
    <property type="molecule type" value="Genomic_DNA"/>
</dbReference>
<dbReference type="CDD" id="cd03257">
    <property type="entry name" value="ABC_NikE_OppD_transporters"/>
    <property type="match status" value="1"/>
</dbReference>
<gene>
    <name evidence="7" type="ORF">DFR52_103509</name>
</gene>
<dbReference type="InterPro" id="IPR017871">
    <property type="entry name" value="ABC_transporter-like_CS"/>
</dbReference>
<dbReference type="AlphaFoldDB" id="A0A317PKA7"/>
<dbReference type="InterPro" id="IPR003439">
    <property type="entry name" value="ABC_transporter-like_ATP-bd"/>
</dbReference>
<keyword evidence="4" id="KW-0547">Nucleotide-binding</keyword>
<comment type="similarity">
    <text evidence="2">Belongs to the ABC transporter superfamily.</text>
</comment>
<comment type="subcellular location">
    <subcellularLocation>
        <location evidence="1">Cell inner membrane</location>
        <topology evidence="1">Peripheral membrane protein</topology>
    </subcellularLocation>
</comment>
<organism evidence="7 8">
    <name type="scientific">Hoeflea marina</name>
    <dbReference type="NCBI Taxonomy" id="274592"/>
    <lineage>
        <taxon>Bacteria</taxon>
        <taxon>Pseudomonadati</taxon>
        <taxon>Pseudomonadota</taxon>
        <taxon>Alphaproteobacteria</taxon>
        <taxon>Hyphomicrobiales</taxon>
        <taxon>Rhizobiaceae</taxon>
        <taxon>Hoeflea</taxon>
    </lineage>
</organism>